<keyword evidence="6" id="KW-0472">Membrane</keyword>
<name>A0ABT5R8P2_9GAMM</name>
<evidence type="ECO:0000256" key="5">
    <source>
        <dbReference type="ARBA" id="ARBA00022840"/>
    </source>
</evidence>
<dbReference type="Gene3D" id="3.30.200.20">
    <property type="entry name" value="Phosphorylase Kinase, domain 1"/>
    <property type="match status" value="1"/>
</dbReference>
<evidence type="ECO:0000313" key="9">
    <source>
        <dbReference type="EMBL" id="MDD1796121.1"/>
    </source>
</evidence>
<organism evidence="9 10">
    <name type="scientific">Enterovibrio gelatinilyticus</name>
    <dbReference type="NCBI Taxonomy" id="2899819"/>
    <lineage>
        <taxon>Bacteria</taxon>
        <taxon>Pseudomonadati</taxon>
        <taxon>Pseudomonadota</taxon>
        <taxon>Gammaproteobacteria</taxon>
        <taxon>Vibrionales</taxon>
        <taxon>Vibrionaceae</taxon>
        <taxon>Enterovibrio</taxon>
    </lineage>
</organism>
<feature type="transmembrane region" description="Helical" evidence="6">
    <location>
        <begin position="587"/>
        <end position="607"/>
    </location>
</feature>
<reference evidence="9" key="1">
    <citation type="submission" date="2021-12" db="EMBL/GenBank/DDBJ databases">
        <title>Enterovibrio ZSDZ35 sp. nov. and Enterovibrio ZSDZ42 sp. nov., isolated from coastal seawater in Qingdao.</title>
        <authorList>
            <person name="Zhang P."/>
        </authorList>
    </citation>
    <scope>NUCLEOTIDE SEQUENCE</scope>
    <source>
        <strain evidence="9">ZSDZ42</strain>
    </source>
</reference>
<evidence type="ECO:0000313" key="10">
    <source>
        <dbReference type="Proteomes" id="UP001149400"/>
    </source>
</evidence>
<dbReference type="Gene3D" id="3.60.40.10">
    <property type="entry name" value="PPM-type phosphatase domain"/>
    <property type="match status" value="1"/>
</dbReference>
<keyword evidence="10" id="KW-1185">Reference proteome</keyword>
<dbReference type="CDD" id="cd14014">
    <property type="entry name" value="STKc_PknB_like"/>
    <property type="match status" value="1"/>
</dbReference>
<dbReference type="CDD" id="cd00143">
    <property type="entry name" value="PP2Cc"/>
    <property type="match status" value="1"/>
</dbReference>
<keyword evidence="3" id="KW-0547">Nucleotide-binding</keyword>
<accession>A0ABT5R8P2</accession>
<dbReference type="InterPro" id="IPR008271">
    <property type="entry name" value="Ser/Thr_kinase_AS"/>
</dbReference>
<keyword evidence="6" id="KW-0812">Transmembrane</keyword>
<dbReference type="SMART" id="SM00331">
    <property type="entry name" value="PP2C_SIG"/>
    <property type="match status" value="1"/>
</dbReference>
<dbReference type="SUPFAM" id="SSF81606">
    <property type="entry name" value="PP2C-like"/>
    <property type="match status" value="1"/>
</dbReference>
<keyword evidence="2" id="KW-0808">Transferase</keyword>
<dbReference type="EMBL" id="JAJUBC010000042">
    <property type="protein sequence ID" value="MDD1796121.1"/>
    <property type="molecule type" value="Genomic_DNA"/>
</dbReference>
<dbReference type="SMART" id="SM00332">
    <property type="entry name" value="PP2Cc"/>
    <property type="match status" value="1"/>
</dbReference>
<dbReference type="Gene3D" id="1.10.510.10">
    <property type="entry name" value="Transferase(Phosphotransferase) domain 1"/>
    <property type="match status" value="1"/>
</dbReference>
<sequence>MKPEVLSTPCMASQATKESEKLASRLVVRAGGCSVAGRKPPNQDAFAVKVPTNLSELKHKGVVATIADGVSSSEVSQKASETSVTEFINDYMDTPNTWSVKSSAGAVLKSINHWLFHHAKQDGEKSNAMVAAFTSVIIKSNTAHLFHVGDCRVYLLRDKTLTQLTQDHRRYTSKTQHHLTRALGIDSHLEVDYKLSAIQAGDVLLMTTDGIHDALPENDILAFLNGSLSRENEDLEAEDLEAEDLEALASKLVDGALAAGSDDNISCLFLAIDELPKAAFDEAFRYRAEQVIPPVLSEGQQIDHFQIKRVIYSGSRSHLYLARSMQDDKQYVLKMPSQNFADDEVYLSGFIREGWIGEQVRKRGVMKIHPQTWHSRFLYHVCDFVDGMTLRQWMLDNPTPTLSQIRTLAKGAIRSMRVLQRMAVVHRDIKPDNLMVDKDMNVVLIDYGTAQAQGLEELSGHIEESYPVGDLNYAAPEYLKGNKATLSSDVFSLGVTFYEMLTGHLPYKPVNASNPRVSNRQTYTPAVVFRPDVPDWFDAALKKACHSIPSARYDVLSEFEQDLLTPNRELEKASQQRAMIEKDPVRFWKGLSVVLFTLVVLLTALLVTT</sequence>
<evidence type="ECO:0000256" key="2">
    <source>
        <dbReference type="ARBA" id="ARBA00022679"/>
    </source>
</evidence>
<keyword evidence="4 9" id="KW-0418">Kinase</keyword>
<protein>
    <submittedName>
        <fullName evidence="9">Bifunctional protein-serine/threonine kinase/phosphatase</fullName>
    </submittedName>
</protein>
<evidence type="ECO:0000259" key="7">
    <source>
        <dbReference type="PROSITE" id="PS50011"/>
    </source>
</evidence>
<dbReference type="PROSITE" id="PS00108">
    <property type="entry name" value="PROTEIN_KINASE_ST"/>
    <property type="match status" value="1"/>
</dbReference>
<evidence type="ECO:0000256" key="4">
    <source>
        <dbReference type="ARBA" id="ARBA00022777"/>
    </source>
</evidence>
<dbReference type="InterPro" id="IPR000719">
    <property type="entry name" value="Prot_kinase_dom"/>
</dbReference>
<gene>
    <name evidence="9" type="ORF">LRP50_23650</name>
</gene>
<evidence type="ECO:0000256" key="6">
    <source>
        <dbReference type="SAM" id="Phobius"/>
    </source>
</evidence>
<dbReference type="RefSeq" id="WP_274166882.1">
    <property type="nucleotide sequence ID" value="NZ_JAJUBC010000042.1"/>
</dbReference>
<comment type="caution">
    <text evidence="9">The sequence shown here is derived from an EMBL/GenBank/DDBJ whole genome shotgun (WGS) entry which is preliminary data.</text>
</comment>
<dbReference type="PROSITE" id="PS51746">
    <property type="entry name" value="PPM_2"/>
    <property type="match status" value="1"/>
</dbReference>
<dbReference type="PANTHER" id="PTHR24351">
    <property type="entry name" value="RIBOSOMAL PROTEIN S6 KINASE"/>
    <property type="match status" value="1"/>
</dbReference>
<evidence type="ECO:0000256" key="1">
    <source>
        <dbReference type="ARBA" id="ARBA00022527"/>
    </source>
</evidence>
<evidence type="ECO:0000259" key="8">
    <source>
        <dbReference type="PROSITE" id="PS51746"/>
    </source>
</evidence>
<dbReference type="SMART" id="SM00220">
    <property type="entry name" value="S_TKc"/>
    <property type="match status" value="1"/>
</dbReference>
<proteinExistence type="predicted"/>
<dbReference type="Pfam" id="PF13672">
    <property type="entry name" value="PP2C_2"/>
    <property type="match status" value="1"/>
</dbReference>
<evidence type="ECO:0000256" key="3">
    <source>
        <dbReference type="ARBA" id="ARBA00022741"/>
    </source>
</evidence>
<dbReference type="Pfam" id="PF00069">
    <property type="entry name" value="Pkinase"/>
    <property type="match status" value="1"/>
</dbReference>
<feature type="domain" description="Protein kinase" evidence="7">
    <location>
        <begin position="305"/>
        <end position="564"/>
    </location>
</feature>
<feature type="domain" description="PPM-type phosphatase" evidence="8">
    <location>
        <begin position="29"/>
        <end position="272"/>
    </location>
</feature>
<keyword evidence="5" id="KW-0067">ATP-binding</keyword>
<keyword evidence="6" id="KW-1133">Transmembrane helix</keyword>
<dbReference type="InterPro" id="IPR001932">
    <property type="entry name" value="PPM-type_phosphatase-like_dom"/>
</dbReference>
<dbReference type="InterPro" id="IPR011009">
    <property type="entry name" value="Kinase-like_dom_sf"/>
</dbReference>
<dbReference type="Proteomes" id="UP001149400">
    <property type="component" value="Unassembled WGS sequence"/>
</dbReference>
<dbReference type="SUPFAM" id="SSF56112">
    <property type="entry name" value="Protein kinase-like (PK-like)"/>
    <property type="match status" value="1"/>
</dbReference>
<keyword evidence="1" id="KW-0723">Serine/threonine-protein kinase</keyword>
<dbReference type="PROSITE" id="PS50011">
    <property type="entry name" value="PROTEIN_KINASE_DOM"/>
    <property type="match status" value="1"/>
</dbReference>
<dbReference type="InterPro" id="IPR036457">
    <property type="entry name" value="PPM-type-like_dom_sf"/>
</dbReference>
<dbReference type="GO" id="GO:0016301">
    <property type="term" value="F:kinase activity"/>
    <property type="evidence" value="ECO:0007669"/>
    <property type="project" value="UniProtKB-KW"/>
</dbReference>